<dbReference type="EMBL" id="MVGC01000022">
    <property type="protein sequence ID" value="RJE26447.1"/>
    <property type="molecule type" value="Genomic_DNA"/>
</dbReference>
<keyword evidence="3" id="KW-1185">Reference proteome</keyword>
<sequence>MTRQIYNNDNMFSNSGAEVHNHLEQNHMASKDRLQRVIDLLITKITRDYRAALIEAHAKQFSEEQLKIKERVTKVIEEAETELQLVDLLKGDAESIIPEVEEKGELDRLAMENGDQMDTTEE</sequence>
<proteinExistence type="predicted"/>
<name>A0A3A2ZYJ1_9EURO</name>
<feature type="compositionally biased region" description="Basic and acidic residues" evidence="1">
    <location>
        <begin position="100"/>
        <end position="110"/>
    </location>
</feature>
<dbReference type="AlphaFoldDB" id="A0A3A2ZYJ1"/>
<dbReference type="Proteomes" id="UP000266188">
    <property type="component" value="Unassembled WGS sequence"/>
</dbReference>
<evidence type="ECO:0000313" key="2">
    <source>
        <dbReference type="EMBL" id="RJE26447.1"/>
    </source>
</evidence>
<comment type="caution">
    <text evidence="2">The sequence shown here is derived from an EMBL/GenBank/DDBJ whole genome shotgun (WGS) entry which is preliminary data.</text>
</comment>
<evidence type="ECO:0000256" key="1">
    <source>
        <dbReference type="SAM" id="MobiDB-lite"/>
    </source>
</evidence>
<protein>
    <submittedName>
        <fullName evidence="2">Uncharacterized protein</fullName>
    </submittedName>
</protein>
<gene>
    <name evidence="2" type="ORF">PHISCL_01248</name>
</gene>
<organism evidence="2 3">
    <name type="scientific">Aspergillus sclerotialis</name>
    <dbReference type="NCBI Taxonomy" id="2070753"/>
    <lineage>
        <taxon>Eukaryota</taxon>
        <taxon>Fungi</taxon>
        <taxon>Dikarya</taxon>
        <taxon>Ascomycota</taxon>
        <taxon>Pezizomycotina</taxon>
        <taxon>Eurotiomycetes</taxon>
        <taxon>Eurotiomycetidae</taxon>
        <taxon>Eurotiales</taxon>
        <taxon>Aspergillaceae</taxon>
        <taxon>Aspergillus</taxon>
        <taxon>Aspergillus subgen. Polypaecilum</taxon>
    </lineage>
</organism>
<feature type="region of interest" description="Disordered" evidence="1">
    <location>
        <begin position="100"/>
        <end position="122"/>
    </location>
</feature>
<accession>A0A3A2ZYJ1</accession>
<reference evidence="3" key="1">
    <citation type="submission" date="2017-02" db="EMBL/GenBank/DDBJ databases">
        <authorList>
            <person name="Tafer H."/>
            <person name="Lopandic K."/>
        </authorList>
    </citation>
    <scope>NUCLEOTIDE SEQUENCE [LARGE SCALE GENOMIC DNA]</scope>
    <source>
        <strain evidence="3">CBS 366.77</strain>
    </source>
</reference>
<evidence type="ECO:0000313" key="3">
    <source>
        <dbReference type="Proteomes" id="UP000266188"/>
    </source>
</evidence>